<dbReference type="SUPFAM" id="SSF142433">
    <property type="entry name" value="CinA-like"/>
    <property type="match status" value="1"/>
</dbReference>
<dbReference type="InterPro" id="IPR008135">
    <property type="entry name" value="Competence-induced_CinA"/>
</dbReference>
<dbReference type="Pfam" id="PF00994">
    <property type="entry name" value="MoCF_biosynth"/>
    <property type="match status" value="1"/>
</dbReference>
<dbReference type="CDD" id="cd00885">
    <property type="entry name" value="cinA"/>
    <property type="match status" value="1"/>
</dbReference>
<proteinExistence type="inferred from homology"/>
<dbReference type="NCBIfam" id="TIGR00200">
    <property type="entry name" value="cinA_nterm"/>
    <property type="match status" value="1"/>
</dbReference>
<protein>
    <recommendedName>
        <fullName evidence="1">CinA-like protein</fullName>
    </recommendedName>
</protein>
<dbReference type="Gene3D" id="3.30.70.2860">
    <property type="match status" value="1"/>
</dbReference>
<comment type="caution">
    <text evidence="3">The sequence shown here is derived from an EMBL/GenBank/DDBJ whole genome shotgun (WGS) entry which is preliminary data.</text>
</comment>
<reference evidence="3" key="2">
    <citation type="journal article" date="2021" name="Microbiome">
        <title>Successional dynamics and alternative stable states in a saline activated sludge microbial community over 9 years.</title>
        <authorList>
            <person name="Wang Y."/>
            <person name="Ye J."/>
            <person name="Ju F."/>
            <person name="Liu L."/>
            <person name="Boyd J.A."/>
            <person name="Deng Y."/>
            <person name="Parks D.H."/>
            <person name="Jiang X."/>
            <person name="Yin X."/>
            <person name="Woodcroft B.J."/>
            <person name="Tyson G.W."/>
            <person name="Hugenholtz P."/>
            <person name="Polz M.F."/>
            <person name="Zhang T."/>
        </authorList>
    </citation>
    <scope>NUCLEOTIDE SEQUENCE</scope>
    <source>
        <strain evidence="3">HKST-UBA02</strain>
    </source>
</reference>
<dbReference type="PANTHER" id="PTHR13939:SF0">
    <property type="entry name" value="NMN AMIDOHYDROLASE-LIKE PROTEIN YFAY"/>
    <property type="match status" value="1"/>
</dbReference>
<dbReference type="PIRSF" id="PIRSF006728">
    <property type="entry name" value="CinA"/>
    <property type="match status" value="1"/>
</dbReference>
<dbReference type="NCBIfam" id="NF001813">
    <property type="entry name" value="PRK00549.1"/>
    <property type="match status" value="1"/>
</dbReference>
<dbReference type="InterPro" id="IPR036653">
    <property type="entry name" value="CinA-like_C"/>
</dbReference>
<evidence type="ECO:0000313" key="4">
    <source>
        <dbReference type="Proteomes" id="UP000739538"/>
    </source>
</evidence>
<name>A0A956NGU4_UNCEI</name>
<evidence type="ECO:0000259" key="2">
    <source>
        <dbReference type="SMART" id="SM00852"/>
    </source>
</evidence>
<dbReference type="SUPFAM" id="SSF53218">
    <property type="entry name" value="Molybdenum cofactor biosynthesis proteins"/>
    <property type="match status" value="1"/>
</dbReference>
<feature type="domain" description="MoaB/Mog" evidence="2">
    <location>
        <begin position="8"/>
        <end position="175"/>
    </location>
</feature>
<dbReference type="Pfam" id="PF02464">
    <property type="entry name" value="CinA"/>
    <property type="match status" value="1"/>
</dbReference>
<dbReference type="InterPro" id="IPR001453">
    <property type="entry name" value="MoaB/Mog_dom"/>
</dbReference>
<dbReference type="InterPro" id="IPR041424">
    <property type="entry name" value="CinA_KH"/>
</dbReference>
<dbReference type="InterPro" id="IPR008136">
    <property type="entry name" value="CinA_C"/>
</dbReference>
<dbReference type="AlphaFoldDB" id="A0A956NGU4"/>
<evidence type="ECO:0000256" key="1">
    <source>
        <dbReference type="HAMAP-Rule" id="MF_00226"/>
    </source>
</evidence>
<dbReference type="EMBL" id="JAGQHS010000185">
    <property type="protein sequence ID" value="MCA9758562.1"/>
    <property type="molecule type" value="Genomic_DNA"/>
</dbReference>
<dbReference type="HAMAP" id="MF_00226_B">
    <property type="entry name" value="CinA_B"/>
    <property type="match status" value="1"/>
</dbReference>
<sequence>MSTLPVVEILTIGDELLSGETIDTNSNYLDGRLEAWGWIVARHTTVGDDVEKIAEALREAASRADLVFTSGGLGPTEDDLTLEACARALGCGLHMDETVRARIEARFRSFGREMTRNNERQAMVPEIGDVIINESGTAPGFRFTLGRAKVFVLPGVPREVRWLMNKKLEEELDRGTPSVFRRTVKTVELGESKLADSIESVVETYRDRVRFGYRAVGMETHVKLAVLGTGPAAGIDETTAGALLDEVEAALRQELGDAVYGTDEPSLVDVLAEKLIAKGLTVATAESCTGGLIGKMLTDRPGSSEYYTGGCVTYSDDSKVQLLGVDDADLEIFGAVSDKIVGQMAKGVRKRLHADWGIAASGIAGPDGATKDKPVGTVFIAIAGPDRLQTKRLQLPGDREMVRMNTAKILIDWLRRTV</sequence>
<dbReference type="PANTHER" id="PTHR13939">
    <property type="entry name" value="NICOTINAMIDE-NUCLEOTIDE AMIDOHYDROLASE PNCC"/>
    <property type="match status" value="1"/>
</dbReference>
<dbReference type="Gene3D" id="3.40.980.10">
    <property type="entry name" value="MoaB/Mog-like domain"/>
    <property type="match status" value="1"/>
</dbReference>
<dbReference type="Proteomes" id="UP000739538">
    <property type="component" value="Unassembled WGS sequence"/>
</dbReference>
<reference evidence="3" key="1">
    <citation type="submission" date="2020-04" db="EMBL/GenBank/DDBJ databases">
        <authorList>
            <person name="Zhang T."/>
        </authorList>
    </citation>
    <scope>NUCLEOTIDE SEQUENCE</scope>
    <source>
        <strain evidence="3">HKST-UBA02</strain>
    </source>
</reference>
<dbReference type="InterPro" id="IPR050101">
    <property type="entry name" value="CinA"/>
</dbReference>
<evidence type="ECO:0000313" key="3">
    <source>
        <dbReference type="EMBL" id="MCA9758562.1"/>
    </source>
</evidence>
<accession>A0A956NGU4</accession>
<gene>
    <name evidence="3" type="ORF">KDA27_22390</name>
</gene>
<dbReference type="InterPro" id="IPR036425">
    <property type="entry name" value="MoaB/Mog-like_dom_sf"/>
</dbReference>
<dbReference type="Pfam" id="PF18146">
    <property type="entry name" value="CinA_KH"/>
    <property type="match status" value="1"/>
</dbReference>
<organism evidence="3 4">
    <name type="scientific">Eiseniibacteriota bacterium</name>
    <dbReference type="NCBI Taxonomy" id="2212470"/>
    <lineage>
        <taxon>Bacteria</taxon>
        <taxon>Candidatus Eiseniibacteriota</taxon>
    </lineage>
</organism>
<comment type="similarity">
    <text evidence="1">Belongs to the CinA family.</text>
</comment>
<dbReference type="Gene3D" id="3.90.950.20">
    <property type="entry name" value="CinA-like"/>
    <property type="match status" value="1"/>
</dbReference>
<dbReference type="NCBIfam" id="TIGR00177">
    <property type="entry name" value="molyb_syn"/>
    <property type="match status" value="1"/>
</dbReference>
<dbReference type="SMART" id="SM00852">
    <property type="entry name" value="MoCF_biosynth"/>
    <property type="match status" value="1"/>
</dbReference>
<dbReference type="NCBIfam" id="TIGR00199">
    <property type="entry name" value="PncC_domain"/>
    <property type="match status" value="1"/>
</dbReference>